<keyword evidence="1" id="KW-0472">Membrane</keyword>
<evidence type="ECO:0000256" key="1">
    <source>
        <dbReference type="SAM" id="Phobius"/>
    </source>
</evidence>
<dbReference type="Proteomes" id="UP000824024">
    <property type="component" value="Unassembled WGS sequence"/>
</dbReference>
<feature type="transmembrane region" description="Helical" evidence="1">
    <location>
        <begin position="12"/>
        <end position="32"/>
    </location>
</feature>
<feature type="transmembrane region" description="Helical" evidence="1">
    <location>
        <begin position="44"/>
        <end position="75"/>
    </location>
</feature>
<feature type="transmembrane region" description="Helical" evidence="1">
    <location>
        <begin position="115"/>
        <end position="142"/>
    </location>
</feature>
<evidence type="ECO:0000313" key="3">
    <source>
        <dbReference type="Proteomes" id="UP000824024"/>
    </source>
</evidence>
<feature type="transmembrane region" description="Helical" evidence="1">
    <location>
        <begin position="87"/>
        <end position="103"/>
    </location>
</feature>
<name>A0A9D2IGI1_9FIRM</name>
<dbReference type="Pfam" id="PF19700">
    <property type="entry name" value="DUF6198"/>
    <property type="match status" value="1"/>
</dbReference>
<reference evidence="2" key="1">
    <citation type="journal article" date="2021" name="PeerJ">
        <title>Extensive microbial diversity within the chicken gut microbiome revealed by metagenomics and culture.</title>
        <authorList>
            <person name="Gilroy R."/>
            <person name="Ravi A."/>
            <person name="Getino M."/>
            <person name="Pursley I."/>
            <person name="Horton D.L."/>
            <person name="Alikhan N.F."/>
            <person name="Baker D."/>
            <person name="Gharbi K."/>
            <person name="Hall N."/>
            <person name="Watson M."/>
            <person name="Adriaenssens E.M."/>
            <person name="Foster-Nyarko E."/>
            <person name="Jarju S."/>
            <person name="Secka A."/>
            <person name="Antonio M."/>
            <person name="Oren A."/>
            <person name="Chaudhuri R.R."/>
            <person name="La Ragione R."/>
            <person name="Hildebrand F."/>
            <person name="Pallen M.J."/>
        </authorList>
    </citation>
    <scope>NUCLEOTIDE SEQUENCE</scope>
    <source>
        <strain evidence="2">CHK192-9172</strain>
    </source>
</reference>
<dbReference type="PANTHER" id="PTHR40078">
    <property type="entry name" value="INTEGRAL MEMBRANE PROTEIN-RELATED"/>
    <property type="match status" value="1"/>
</dbReference>
<sequence length="234" mass="25698">MQINKTWKNRIGRYVFFCMGLFVMAFGVAFSIKADLGTSPISSVPYVISLFAPLTVGNITILMHCVFIAIQILILRRRYQPVQLMQLPVAVIFGYMTDFAIWATNGIPEGAYWERWVICVIGIVLVAFGVSMEVTANAVTLAGEGVVLAVCKVLPIKFGNMKVIFDVSLVATACILSLGFLHNLEGVREGTVAAAILVGLLAKRFNRLLAMGLEKHRKRKDQGQVDGRSAFSHS</sequence>
<keyword evidence="1" id="KW-0812">Transmembrane</keyword>
<dbReference type="PANTHER" id="PTHR40078:SF1">
    <property type="entry name" value="INTEGRAL MEMBRANE PROTEIN"/>
    <property type="match status" value="1"/>
</dbReference>
<gene>
    <name evidence="2" type="ORF">IAA08_09795</name>
</gene>
<evidence type="ECO:0000313" key="2">
    <source>
        <dbReference type="EMBL" id="HIZ08215.1"/>
    </source>
</evidence>
<dbReference type="InterPro" id="IPR038750">
    <property type="entry name" value="YczE/YyaS-like"/>
</dbReference>
<protein>
    <submittedName>
        <fullName evidence="2">YitT family protein</fullName>
    </submittedName>
</protein>
<reference evidence="2" key="2">
    <citation type="submission" date="2021-04" db="EMBL/GenBank/DDBJ databases">
        <authorList>
            <person name="Gilroy R."/>
        </authorList>
    </citation>
    <scope>NUCLEOTIDE SEQUENCE</scope>
    <source>
        <strain evidence="2">CHK192-9172</strain>
    </source>
</reference>
<dbReference type="AlphaFoldDB" id="A0A9D2IGI1"/>
<keyword evidence="1" id="KW-1133">Transmembrane helix</keyword>
<accession>A0A9D2IGI1</accession>
<proteinExistence type="predicted"/>
<dbReference type="EMBL" id="DXCH01000267">
    <property type="protein sequence ID" value="HIZ08215.1"/>
    <property type="molecule type" value="Genomic_DNA"/>
</dbReference>
<comment type="caution">
    <text evidence="2">The sequence shown here is derived from an EMBL/GenBank/DDBJ whole genome shotgun (WGS) entry which is preliminary data.</text>
</comment>
<organism evidence="2 3">
    <name type="scientific">Candidatus Eubacterium avistercoris</name>
    <dbReference type="NCBI Taxonomy" id="2838567"/>
    <lineage>
        <taxon>Bacteria</taxon>
        <taxon>Bacillati</taxon>
        <taxon>Bacillota</taxon>
        <taxon>Clostridia</taxon>
        <taxon>Eubacteriales</taxon>
        <taxon>Eubacteriaceae</taxon>
        <taxon>Eubacterium</taxon>
    </lineage>
</organism>